<comment type="caution">
    <text evidence="1">The sequence shown here is derived from an EMBL/GenBank/DDBJ whole genome shotgun (WGS) entry which is preliminary data.</text>
</comment>
<dbReference type="Proteomes" id="UP000318833">
    <property type="component" value="Unassembled WGS sequence"/>
</dbReference>
<protein>
    <recommendedName>
        <fullName evidence="3">DUF2971 domain-containing protein</fullName>
    </recommendedName>
</protein>
<dbReference type="OrthoDB" id="1164995at2"/>
<keyword evidence="2" id="KW-1185">Reference proteome</keyword>
<evidence type="ECO:0008006" key="3">
    <source>
        <dbReference type="Google" id="ProtNLM"/>
    </source>
</evidence>
<proteinExistence type="predicted"/>
<evidence type="ECO:0000313" key="2">
    <source>
        <dbReference type="Proteomes" id="UP000318833"/>
    </source>
</evidence>
<evidence type="ECO:0000313" key="1">
    <source>
        <dbReference type="EMBL" id="TSE03825.1"/>
    </source>
</evidence>
<accession>A0A554VBD0</accession>
<sequence>MKYYLIGRSDDLKTIGHDPQTTLKKGYNPRINGLYQVKHYEFPNFLPELKLELHKDAIPTDYLYSMVGFGMMTVSEKMKEVLQNHLLPKHHFYPIEVFHKKKTLKYFWLHFIVDDFWSLLDKEKSFGEIKEMTDPVTWAVKRKVSIESKEQIRKIQFPEEYVKNEILTIGQITMKEEFPKYDLYQIGCINHTSIISEKLKNALLEKGLTGFSLQPANKFKINQ</sequence>
<dbReference type="RefSeq" id="WP_143918840.1">
    <property type="nucleotide sequence ID" value="NZ_CANMIK010000093.1"/>
</dbReference>
<reference evidence="1 2" key="1">
    <citation type="submission" date="2019-07" db="EMBL/GenBank/DDBJ databases">
        <title>The draft genome sequence of Aquimarina algiphila M91.</title>
        <authorList>
            <person name="Meng X."/>
        </authorList>
    </citation>
    <scope>NUCLEOTIDE SEQUENCE [LARGE SCALE GENOMIC DNA]</scope>
    <source>
        <strain evidence="1 2">M91</strain>
    </source>
</reference>
<organism evidence="1 2">
    <name type="scientific">Aquimarina algiphila</name>
    <dbReference type="NCBI Taxonomy" id="2047982"/>
    <lineage>
        <taxon>Bacteria</taxon>
        <taxon>Pseudomonadati</taxon>
        <taxon>Bacteroidota</taxon>
        <taxon>Flavobacteriia</taxon>
        <taxon>Flavobacteriales</taxon>
        <taxon>Flavobacteriaceae</taxon>
        <taxon>Aquimarina</taxon>
    </lineage>
</organism>
<dbReference type="EMBL" id="VLNR01000097">
    <property type="protein sequence ID" value="TSE03825.1"/>
    <property type="molecule type" value="Genomic_DNA"/>
</dbReference>
<gene>
    <name evidence="1" type="ORF">FOF46_28385</name>
</gene>
<name>A0A554VBD0_9FLAO</name>
<dbReference type="AlphaFoldDB" id="A0A554VBD0"/>